<dbReference type="EMBL" id="MOMC01000043">
    <property type="protein sequence ID" value="ONH27985.1"/>
    <property type="molecule type" value="Genomic_DNA"/>
</dbReference>
<evidence type="ECO:0008006" key="5">
    <source>
        <dbReference type="Google" id="ProtNLM"/>
    </source>
</evidence>
<accession>A0A1V2I7G2</accession>
<dbReference type="Pfam" id="PF13561">
    <property type="entry name" value="adh_short_C2"/>
    <property type="match status" value="1"/>
</dbReference>
<reference evidence="4" key="1">
    <citation type="submission" date="2016-10" db="EMBL/GenBank/DDBJ databases">
        <title>Frankia sp. NRRL B-16386 Genome sequencing.</title>
        <authorList>
            <person name="Ghodhbane-Gtari F."/>
            <person name="Swanson E."/>
            <person name="Gueddou A."/>
            <person name="Hezbri K."/>
            <person name="Ktari K."/>
            <person name="Nouioui I."/>
            <person name="Morris K."/>
            <person name="Simpson S."/>
            <person name="Abebe-Akele F."/>
            <person name="Thomas K."/>
            <person name="Gtari M."/>
            <person name="Tisa L.S."/>
        </authorList>
    </citation>
    <scope>NUCLEOTIDE SEQUENCE [LARGE SCALE GENOMIC DNA]</scope>
    <source>
        <strain evidence="4">NRRL B-16386</strain>
    </source>
</reference>
<name>A0A1V2I7G2_9ACTN</name>
<comment type="similarity">
    <text evidence="1">Belongs to the short-chain dehydrogenases/reductases (SDR) family.</text>
</comment>
<keyword evidence="4" id="KW-1185">Reference proteome</keyword>
<proteinExistence type="inferred from homology"/>
<dbReference type="SUPFAM" id="SSF51735">
    <property type="entry name" value="NAD(P)-binding Rossmann-fold domains"/>
    <property type="match status" value="1"/>
</dbReference>
<evidence type="ECO:0000256" key="2">
    <source>
        <dbReference type="ARBA" id="ARBA00023002"/>
    </source>
</evidence>
<evidence type="ECO:0000256" key="1">
    <source>
        <dbReference type="ARBA" id="ARBA00006484"/>
    </source>
</evidence>
<dbReference type="PANTHER" id="PTHR43180">
    <property type="entry name" value="3-OXOACYL-(ACYL-CARRIER-PROTEIN) REDUCTASE (AFU_ORTHOLOGUE AFUA_6G11210)"/>
    <property type="match status" value="1"/>
</dbReference>
<dbReference type="PRINTS" id="PR00081">
    <property type="entry name" value="GDHRDH"/>
</dbReference>
<dbReference type="Gene3D" id="3.40.50.720">
    <property type="entry name" value="NAD(P)-binding Rossmann-like Domain"/>
    <property type="match status" value="1"/>
</dbReference>
<keyword evidence="2" id="KW-0560">Oxidoreductase</keyword>
<organism evidence="3 4">
    <name type="scientific">Pseudofrankia asymbiotica</name>
    <dbReference type="NCBI Taxonomy" id="1834516"/>
    <lineage>
        <taxon>Bacteria</taxon>
        <taxon>Bacillati</taxon>
        <taxon>Actinomycetota</taxon>
        <taxon>Actinomycetes</taxon>
        <taxon>Frankiales</taxon>
        <taxon>Frankiaceae</taxon>
        <taxon>Pseudofrankia</taxon>
    </lineage>
</organism>
<dbReference type="Proteomes" id="UP000188929">
    <property type="component" value="Unassembled WGS sequence"/>
</dbReference>
<dbReference type="OrthoDB" id="9806974at2"/>
<dbReference type="InterPro" id="IPR002347">
    <property type="entry name" value="SDR_fam"/>
</dbReference>
<dbReference type="FunFam" id="3.40.50.720:FF:000084">
    <property type="entry name" value="Short-chain dehydrogenase reductase"/>
    <property type="match status" value="1"/>
</dbReference>
<dbReference type="RefSeq" id="WP_076818797.1">
    <property type="nucleotide sequence ID" value="NZ_MOMC01000043.1"/>
</dbReference>
<evidence type="ECO:0000313" key="4">
    <source>
        <dbReference type="Proteomes" id="UP000188929"/>
    </source>
</evidence>
<dbReference type="STRING" id="1834516.BL253_20460"/>
<dbReference type="GO" id="GO:0016491">
    <property type="term" value="F:oxidoreductase activity"/>
    <property type="evidence" value="ECO:0007669"/>
    <property type="project" value="UniProtKB-KW"/>
</dbReference>
<dbReference type="PANTHER" id="PTHR43180:SF66">
    <property type="entry name" value="SHORT-CHAIN DEHYDROGENASE_REDUCTASE FAMILY PROTEIN"/>
    <property type="match status" value="1"/>
</dbReference>
<dbReference type="InterPro" id="IPR036291">
    <property type="entry name" value="NAD(P)-bd_dom_sf"/>
</dbReference>
<protein>
    <recommendedName>
        <fullName evidence="5">Short-chain dehydrogenase</fullName>
    </recommendedName>
</protein>
<comment type="caution">
    <text evidence="3">The sequence shown here is derived from an EMBL/GenBank/DDBJ whole genome shotgun (WGS) entry which is preliminary data.</text>
</comment>
<evidence type="ECO:0000313" key="3">
    <source>
        <dbReference type="EMBL" id="ONH27985.1"/>
    </source>
</evidence>
<sequence>MLTGLSGRTAVVTGGARGIGAAICERLVAEGVNVVVADIDGDAAVALADRFPTAVAVSTDVSVPGGAETAVRTAVDTFGRLDLFLSNAGVECAVRSVVDFDVEDYERVFGVNVRGTFLSVQAAVRRFIAQSEDRSGDGTSPGNAGRLLLTASTASLVGSPGMAVYMASKHAVHGILRCLTGELGPLGIRVNGIAPGSVDTSLLRSFEVGKGEHAGIDAAAMRKAMEASSPIGRYSRPAEIAALAAWLLSDEASYMHGELVTISGGTAP</sequence>
<gene>
    <name evidence="3" type="ORF">BL253_20460</name>
</gene>
<dbReference type="AlphaFoldDB" id="A0A1V2I7G2"/>
<dbReference type="CDD" id="cd05233">
    <property type="entry name" value="SDR_c"/>
    <property type="match status" value="1"/>
</dbReference>